<sequence length="74" mass="8114">MHQERVNALIRRVKEPSEGLHLIGHEDFARSGRSPTRRPGDAKECAAVADLAFAVVLIGGFLVLALILRGLERL</sequence>
<dbReference type="RefSeq" id="WP_270953197.1">
    <property type="nucleotide sequence ID" value="NZ_JAQGLA010000085.1"/>
</dbReference>
<keyword evidence="1" id="KW-0812">Transmembrane</keyword>
<feature type="transmembrane region" description="Helical" evidence="1">
    <location>
        <begin position="46"/>
        <end position="68"/>
    </location>
</feature>
<keyword evidence="1" id="KW-0472">Membrane</keyword>
<reference evidence="2 3" key="1">
    <citation type="submission" date="2022-11" db="EMBL/GenBank/DDBJ databases">
        <title>Draft genome sequence of Saccharopolyspora sp. WRP15-2 isolated from rhizosphere soils of wild rice in Thailand.</title>
        <authorList>
            <person name="Duangmal K."/>
            <person name="Kammanee S."/>
            <person name="Muangham S."/>
        </authorList>
    </citation>
    <scope>NUCLEOTIDE SEQUENCE [LARGE SCALE GENOMIC DNA]</scope>
    <source>
        <strain evidence="2 3">WRP15-2</strain>
    </source>
</reference>
<dbReference type="Proteomes" id="UP001210380">
    <property type="component" value="Unassembled WGS sequence"/>
</dbReference>
<gene>
    <name evidence="2" type="ORF">OU415_31865</name>
</gene>
<protein>
    <submittedName>
        <fullName evidence="2">Uncharacterized protein</fullName>
    </submittedName>
</protein>
<organism evidence="2 3">
    <name type="scientific">Saccharopolyspora oryzae</name>
    <dbReference type="NCBI Taxonomy" id="2997343"/>
    <lineage>
        <taxon>Bacteria</taxon>
        <taxon>Bacillati</taxon>
        <taxon>Actinomycetota</taxon>
        <taxon>Actinomycetes</taxon>
        <taxon>Pseudonocardiales</taxon>
        <taxon>Pseudonocardiaceae</taxon>
        <taxon>Saccharopolyspora</taxon>
    </lineage>
</organism>
<evidence type="ECO:0000313" key="3">
    <source>
        <dbReference type="Proteomes" id="UP001210380"/>
    </source>
</evidence>
<proteinExistence type="predicted"/>
<accession>A0ABT4V9T1</accession>
<evidence type="ECO:0000313" key="2">
    <source>
        <dbReference type="EMBL" id="MDA3630062.1"/>
    </source>
</evidence>
<comment type="caution">
    <text evidence="2">The sequence shown here is derived from an EMBL/GenBank/DDBJ whole genome shotgun (WGS) entry which is preliminary data.</text>
</comment>
<evidence type="ECO:0000256" key="1">
    <source>
        <dbReference type="SAM" id="Phobius"/>
    </source>
</evidence>
<keyword evidence="1" id="KW-1133">Transmembrane helix</keyword>
<keyword evidence="3" id="KW-1185">Reference proteome</keyword>
<dbReference type="EMBL" id="JAQGLA010000085">
    <property type="protein sequence ID" value="MDA3630062.1"/>
    <property type="molecule type" value="Genomic_DNA"/>
</dbReference>
<name>A0ABT4V9T1_9PSEU</name>